<reference evidence="14 15" key="1">
    <citation type="journal article" date="2016" name="Nat. Commun.">
        <title>Thousands of microbial genomes shed light on interconnected biogeochemical processes in an aquifer system.</title>
        <authorList>
            <person name="Anantharaman K."/>
            <person name="Brown C.T."/>
            <person name="Hug L.A."/>
            <person name="Sharon I."/>
            <person name="Castelle C.J."/>
            <person name="Probst A.J."/>
            <person name="Thomas B.C."/>
            <person name="Singh A."/>
            <person name="Wilkins M.J."/>
            <person name="Karaoz U."/>
            <person name="Brodie E.L."/>
            <person name="Williams K.H."/>
            <person name="Hubbard S.S."/>
            <person name="Banfield J.F."/>
        </authorList>
    </citation>
    <scope>NUCLEOTIDE SEQUENCE [LARGE SCALE GENOMIC DNA]</scope>
</reference>
<dbReference type="FunFam" id="3.40.50.880:FF:000002">
    <property type="entry name" value="CTP synthase"/>
    <property type="match status" value="1"/>
</dbReference>
<comment type="subunit">
    <text evidence="11">Homotetramer.</text>
</comment>
<comment type="caution">
    <text evidence="14">The sequence shown here is derived from an EMBL/GenBank/DDBJ whole genome shotgun (WGS) entry which is preliminary data.</text>
</comment>
<dbReference type="GO" id="GO:0097268">
    <property type="term" value="C:cytoophidium"/>
    <property type="evidence" value="ECO:0007669"/>
    <property type="project" value="UniProtKB-ARBA"/>
</dbReference>
<comment type="activity regulation">
    <text evidence="11">Allosterically activated by GTP, when glutamine is the substrate; GTP has no effect on the reaction when ammonia is the substrate. The allosteric effector GTP functions by stabilizing the protein conformation that binds the tetrahedral intermediate(s) formed during glutamine hydrolysis. Inhibited by the product CTP, via allosteric rather than competitive inhibition.</text>
</comment>
<comment type="function">
    <text evidence="11">Catalyzes the ATP-dependent amination of UTP to CTP with either L-glutamine or ammonia as the source of nitrogen. Regulates intracellular CTP levels through interactions with the four ribonucleotide triphosphates.</text>
</comment>
<dbReference type="InterPro" id="IPR017926">
    <property type="entry name" value="GATASE"/>
</dbReference>
<dbReference type="Proteomes" id="UP000178783">
    <property type="component" value="Unassembled WGS sequence"/>
</dbReference>
<evidence type="ECO:0000259" key="13">
    <source>
        <dbReference type="Pfam" id="PF06418"/>
    </source>
</evidence>
<feature type="region of interest" description="Amidoligase domain" evidence="11">
    <location>
        <begin position="1"/>
        <end position="272"/>
    </location>
</feature>
<evidence type="ECO:0000256" key="6">
    <source>
        <dbReference type="ARBA" id="ARBA00022840"/>
    </source>
</evidence>
<sequence>MAKKDKETKYIFIVGGVMSGVGKGITTASIGRILVSKGYNTSAIKIDPYINVDAGTMNPVEHGEVFVTEDGDETDQDVGNYERFLNRNIHRENYMTTGRIYSAVIAKERNLLYGGRCVQVVPDIPNEIIGRIKSAAKKDRAEIMLIEIGGTVGEYENLLFLEAARMMHLAEPANVLFIMVSYLPVPSIIGEMKTKPTQHAVRALNSAGIQPDFIVARSVASIDAPRRRKLAIFCNIQESDVISAPDIKSIYEAPINFEKDNLGARILEKFNLSPKKKDLVDWRKMVGKIKAVKKTVNIGIVGKYFSTGDFCLSDSYISVIEAIKHAGAANNCRPILHWLNAEDVEKQGVKILKKLDGIIVPQGWGSRGAEGKIKTIKYARENKVPYFGLCYGMQMAVIEFARNVLGFKGANSEEVDPKTAYPVIHIMPGQKELLAKKQYGGTIRLGGWPCKIVAGTRLASAYAKLGKKATVSERHRHRYEFNNKYRVQYEKAGLRVAGTSPDGRIVEAVEITKHPFFIGTQFHPEYISRPLDPHPLFVEFVRVCEKLANKEL</sequence>
<dbReference type="Gene3D" id="3.40.50.300">
    <property type="entry name" value="P-loop containing nucleotide triphosphate hydrolases"/>
    <property type="match status" value="1"/>
</dbReference>
<dbReference type="Pfam" id="PF00117">
    <property type="entry name" value="GATase"/>
    <property type="match status" value="1"/>
</dbReference>
<dbReference type="HAMAP" id="MF_01227">
    <property type="entry name" value="PyrG"/>
    <property type="match status" value="1"/>
</dbReference>
<keyword evidence="9 11" id="KW-0665">Pyrimidine biosynthesis</keyword>
<dbReference type="PROSITE" id="PS51273">
    <property type="entry name" value="GATASE_TYPE_1"/>
    <property type="match status" value="1"/>
</dbReference>
<comment type="catalytic activity">
    <reaction evidence="11">
        <text>UTP + NH4(+) + ATP = CTP + ADP + phosphate + 2 H(+)</text>
        <dbReference type="Rhea" id="RHEA:16597"/>
        <dbReference type="ChEBI" id="CHEBI:15378"/>
        <dbReference type="ChEBI" id="CHEBI:28938"/>
        <dbReference type="ChEBI" id="CHEBI:30616"/>
        <dbReference type="ChEBI" id="CHEBI:37563"/>
        <dbReference type="ChEBI" id="CHEBI:43474"/>
        <dbReference type="ChEBI" id="CHEBI:46398"/>
        <dbReference type="ChEBI" id="CHEBI:456216"/>
    </reaction>
</comment>
<dbReference type="EMBL" id="MFFW01000047">
    <property type="protein sequence ID" value="OGF23880.1"/>
    <property type="molecule type" value="Genomic_DNA"/>
</dbReference>
<evidence type="ECO:0000313" key="14">
    <source>
        <dbReference type="EMBL" id="OGF23880.1"/>
    </source>
</evidence>
<keyword evidence="8 11" id="KW-0315">Glutamine amidotransferase</keyword>
<dbReference type="GO" id="GO:0004359">
    <property type="term" value="F:glutaminase activity"/>
    <property type="evidence" value="ECO:0007669"/>
    <property type="project" value="RHEA"/>
</dbReference>
<comment type="pathway">
    <text evidence="1 11">Pyrimidine metabolism; CTP biosynthesis via de novo pathway; CTP from UDP: step 2/2.</text>
</comment>
<dbReference type="NCBIfam" id="TIGR00337">
    <property type="entry name" value="PyrG"/>
    <property type="match status" value="1"/>
</dbReference>
<keyword evidence="6 11" id="KW-0067">ATP-binding</keyword>
<feature type="domain" description="CTP synthase N-terminal" evidence="13">
    <location>
        <begin position="9"/>
        <end position="272"/>
    </location>
</feature>
<comment type="miscellaneous">
    <text evidence="11">CTPSs have evolved a hybrid strategy for distinguishing between UTP and CTP. The overlapping regions of the product feedback inhibitory and substrate sites recognize a common feature in both compounds, the triphosphate moiety. To differentiate isosteric substrate and product pyrimidine rings, an additional pocket far from the expected kinase/ligase catalytic site, specifically recognizes the cytosine and ribose portions of the product inhibitor.</text>
</comment>
<accession>A0A1F5SAX4</accession>
<feature type="binding site" evidence="11">
    <location>
        <position position="478"/>
    </location>
    <ligand>
        <name>L-glutamine</name>
        <dbReference type="ChEBI" id="CHEBI:58359"/>
    </ligand>
</feature>
<evidence type="ECO:0000256" key="1">
    <source>
        <dbReference type="ARBA" id="ARBA00005171"/>
    </source>
</evidence>
<comment type="similarity">
    <text evidence="2 11">Belongs to the CTP synthase family.</text>
</comment>
<evidence type="ECO:0000256" key="7">
    <source>
        <dbReference type="ARBA" id="ARBA00022842"/>
    </source>
</evidence>
<dbReference type="PANTHER" id="PTHR11550">
    <property type="entry name" value="CTP SYNTHASE"/>
    <property type="match status" value="1"/>
</dbReference>
<dbReference type="EC" id="6.3.4.2" evidence="11"/>
<feature type="binding site" evidence="11">
    <location>
        <position position="229"/>
    </location>
    <ligand>
        <name>CTP</name>
        <dbReference type="ChEBI" id="CHEBI:37563"/>
        <note>allosteric inhibitor</note>
    </ligand>
</feature>
<evidence type="ECO:0000256" key="9">
    <source>
        <dbReference type="ARBA" id="ARBA00022975"/>
    </source>
</evidence>
<keyword evidence="7 11" id="KW-0460">Magnesium</keyword>
<keyword evidence="3 11" id="KW-0436">Ligase</keyword>
<dbReference type="UniPathway" id="UPA00159">
    <property type="reaction ID" value="UER00277"/>
</dbReference>
<dbReference type="Gene3D" id="3.40.50.880">
    <property type="match status" value="1"/>
</dbReference>
<dbReference type="AlphaFoldDB" id="A0A1F5SAX4"/>
<evidence type="ECO:0000313" key="15">
    <source>
        <dbReference type="Proteomes" id="UP000178783"/>
    </source>
</evidence>
<evidence type="ECO:0000256" key="2">
    <source>
        <dbReference type="ARBA" id="ARBA00007533"/>
    </source>
</evidence>
<feature type="binding site" evidence="11">
    <location>
        <position position="363"/>
    </location>
    <ligand>
        <name>L-glutamine</name>
        <dbReference type="ChEBI" id="CHEBI:58359"/>
    </ligand>
</feature>
<dbReference type="GO" id="GO:0005829">
    <property type="term" value="C:cytosol"/>
    <property type="evidence" value="ECO:0007669"/>
    <property type="project" value="TreeGrafter"/>
</dbReference>
<dbReference type="GO" id="GO:0044210">
    <property type="term" value="P:'de novo' CTP biosynthetic process"/>
    <property type="evidence" value="ECO:0007669"/>
    <property type="project" value="UniProtKB-UniRule"/>
</dbReference>
<dbReference type="InterPro" id="IPR033828">
    <property type="entry name" value="GATase1_CTP_Synthase"/>
</dbReference>
<dbReference type="InterPro" id="IPR004468">
    <property type="entry name" value="CTP_synthase"/>
</dbReference>
<name>A0A1F5SAX4_9BACT</name>
<comment type="catalytic activity">
    <reaction evidence="10 11">
        <text>UTP + L-glutamine + ATP + H2O = CTP + L-glutamate + ADP + phosphate + 2 H(+)</text>
        <dbReference type="Rhea" id="RHEA:26426"/>
        <dbReference type="ChEBI" id="CHEBI:15377"/>
        <dbReference type="ChEBI" id="CHEBI:15378"/>
        <dbReference type="ChEBI" id="CHEBI:29985"/>
        <dbReference type="ChEBI" id="CHEBI:30616"/>
        <dbReference type="ChEBI" id="CHEBI:37563"/>
        <dbReference type="ChEBI" id="CHEBI:43474"/>
        <dbReference type="ChEBI" id="CHEBI:46398"/>
        <dbReference type="ChEBI" id="CHEBI:58359"/>
        <dbReference type="ChEBI" id="CHEBI:456216"/>
        <dbReference type="EC" id="6.3.4.2"/>
    </reaction>
</comment>
<feature type="binding site" evidence="11">
    <location>
        <begin position="20"/>
        <end position="25"/>
    </location>
    <ligand>
        <name>ATP</name>
        <dbReference type="ChEBI" id="CHEBI:30616"/>
    </ligand>
</feature>
<dbReference type="GO" id="GO:0003883">
    <property type="term" value="F:CTP synthase activity"/>
    <property type="evidence" value="ECO:0007669"/>
    <property type="project" value="UniProtKB-UniRule"/>
</dbReference>
<feature type="binding site" evidence="11">
    <location>
        <position position="19"/>
    </location>
    <ligand>
        <name>CTP</name>
        <dbReference type="ChEBI" id="CHEBI:37563"/>
        <note>allosteric inhibitor</note>
    </ligand>
</feature>
<gene>
    <name evidence="11" type="primary">pyrG</name>
    <name evidence="14" type="ORF">A3H66_01200</name>
</gene>
<dbReference type="STRING" id="1797989.A3H66_01200"/>
<dbReference type="InterPro" id="IPR027417">
    <property type="entry name" value="P-loop_NTPase"/>
</dbReference>
<dbReference type="GO" id="GO:0046872">
    <property type="term" value="F:metal ion binding"/>
    <property type="evidence" value="ECO:0007669"/>
    <property type="project" value="UniProtKB-KW"/>
</dbReference>
<dbReference type="PANTHER" id="PTHR11550:SF0">
    <property type="entry name" value="CTP SYNTHASE-RELATED"/>
    <property type="match status" value="1"/>
</dbReference>
<organism evidence="14 15">
    <name type="scientific">Candidatus Falkowbacteria bacterium RIFCSPLOWO2_02_FULL_45_21</name>
    <dbReference type="NCBI Taxonomy" id="1797989"/>
    <lineage>
        <taxon>Bacteria</taxon>
        <taxon>Candidatus Falkowiibacteriota</taxon>
    </lineage>
</organism>
<feature type="binding site" evidence="11">
    <location>
        <position position="229"/>
    </location>
    <ligand>
        <name>UTP</name>
        <dbReference type="ChEBI" id="CHEBI:46398"/>
    </ligand>
</feature>
<proteinExistence type="inferred from homology"/>
<evidence type="ECO:0000256" key="5">
    <source>
        <dbReference type="ARBA" id="ARBA00022741"/>
    </source>
</evidence>
<comment type="catalytic activity">
    <reaction evidence="11">
        <text>L-glutamine + H2O = L-glutamate + NH4(+)</text>
        <dbReference type="Rhea" id="RHEA:15889"/>
        <dbReference type="ChEBI" id="CHEBI:15377"/>
        <dbReference type="ChEBI" id="CHEBI:28938"/>
        <dbReference type="ChEBI" id="CHEBI:29985"/>
        <dbReference type="ChEBI" id="CHEBI:58359"/>
    </reaction>
</comment>
<keyword evidence="5 11" id="KW-0547">Nucleotide-binding</keyword>
<feature type="binding site" evidence="11">
    <location>
        <position position="147"/>
    </location>
    <ligand>
        <name>Mg(2+)</name>
        <dbReference type="ChEBI" id="CHEBI:18420"/>
    </ligand>
</feature>
<dbReference type="Pfam" id="PF06418">
    <property type="entry name" value="CTP_synth_N"/>
    <property type="match status" value="1"/>
</dbReference>
<feature type="binding site" evidence="11">
    <location>
        <begin position="193"/>
        <end position="198"/>
    </location>
    <ligand>
        <name>CTP</name>
        <dbReference type="ChEBI" id="CHEBI:37563"/>
        <note>allosteric inhibitor</note>
    </ligand>
</feature>
<feature type="domain" description="Glutamine amidotransferase" evidence="12">
    <location>
        <begin position="312"/>
        <end position="542"/>
    </location>
</feature>
<feature type="binding site" evidence="11">
    <location>
        <position position="77"/>
    </location>
    <ligand>
        <name>Mg(2+)</name>
        <dbReference type="ChEBI" id="CHEBI:18420"/>
    </ligand>
</feature>
<feature type="active site" evidence="11">
    <location>
        <position position="525"/>
    </location>
</feature>
<dbReference type="InterPro" id="IPR017456">
    <property type="entry name" value="CTP_synthase_N"/>
</dbReference>
<evidence type="ECO:0000259" key="12">
    <source>
        <dbReference type="Pfam" id="PF00117"/>
    </source>
</evidence>
<evidence type="ECO:0000256" key="11">
    <source>
        <dbReference type="HAMAP-Rule" id="MF_01227"/>
    </source>
</evidence>
<feature type="binding site" evidence="11">
    <location>
        <position position="77"/>
    </location>
    <ligand>
        <name>ATP</name>
        <dbReference type="ChEBI" id="CHEBI:30616"/>
    </ligand>
</feature>
<dbReference type="CDD" id="cd03113">
    <property type="entry name" value="CTPS_N"/>
    <property type="match status" value="1"/>
</dbReference>
<dbReference type="GO" id="GO:0005524">
    <property type="term" value="F:ATP binding"/>
    <property type="evidence" value="ECO:0007669"/>
    <property type="project" value="UniProtKB-KW"/>
</dbReference>
<protein>
    <recommendedName>
        <fullName evidence="11">CTP synthase</fullName>
        <ecNumber evidence="11">6.3.4.2</ecNumber>
    </recommendedName>
    <alternativeName>
        <fullName evidence="11">Cytidine 5'-triphosphate synthase</fullName>
    </alternativeName>
    <alternativeName>
        <fullName evidence="11">Cytidine triphosphate synthetase</fullName>
        <shortName evidence="11">CTP synthetase</shortName>
        <shortName evidence="11">CTPS</shortName>
    </alternativeName>
    <alternativeName>
        <fullName evidence="11">UTP--ammonia ligase</fullName>
    </alternativeName>
</protein>
<feature type="binding site" evidence="11">
    <location>
        <position position="19"/>
    </location>
    <ligand>
        <name>UTP</name>
        <dbReference type="ChEBI" id="CHEBI:46398"/>
    </ligand>
</feature>
<dbReference type="NCBIfam" id="NF003792">
    <property type="entry name" value="PRK05380.1"/>
    <property type="match status" value="1"/>
</dbReference>
<dbReference type="SUPFAM" id="SSF52317">
    <property type="entry name" value="Class I glutamine amidotransferase-like"/>
    <property type="match status" value="1"/>
</dbReference>
<dbReference type="FunFam" id="3.40.50.300:FF:000009">
    <property type="entry name" value="CTP synthase"/>
    <property type="match status" value="1"/>
</dbReference>
<dbReference type="GO" id="GO:0042802">
    <property type="term" value="F:identical protein binding"/>
    <property type="evidence" value="ECO:0007669"/>
    <property type="project" value="TreeGrafter"/>
</dbReference>
<dbReference type="InterPro" id="IPR029062">
    <property type="entry name" value="Class_I_gatase-like"/>
</dbReference>
<dbReference type="GO" id="GO:0019856">
    <property type="term" value="P:pyrimidine nucleobase biosynthetic process"/>
    <property type="evidence" value="ECO:0007669"/>
    <property type="project" value="TreeGrafter"/>
</dbReference>
<keyword evidence="4 11" id="KW-0479">Metal-binding</keyword>
<feature type="active site" evidence="11">
    <location>
        <position position="523"/>
    </location>
</feature>
<feature type="binding site" evidence="11">
    <location>
        <begin position="391"/>
        <end position="394"/>
    </location>
    <ligand>
        <name>L-glutamine</name>
        <dbReference type="ChEBI" id="CHEBI:58359"/>
    </ligand>
</feature>
<evidence type="ECO:0000256" key="8">
    <source>
        <dbReference type="ARBA" id="ARBA00022962"/>
    </source>
</evidence>
<dbReference type="CDD" id="cd01746">
    <property type="entry name" value="GATase1_CTP_Synthase"/>
    <property type="match status" value="1"/>
</dbReference>
<feature type="active site" description="Nucleophile; for glutamine hydrolysis" evidence="11">
    <location>
        <position position="390"/>
    </location>
</feature>
<feature type="binding site" evidence="11">
    <location>
        <position position="247"/>
    </location>
    <ligand>
        <name>ATP</name>
        <dbReference type="ChEBI" id="CHEBI:30616"/>
    </ligand>
</feature>
<evidence type="ECO:0000256" key="10">
    <source>
        <dbReference type="ARBA" id="ARBA00047781"/>
    </source>
</evidence>
<evidence type="ECO:0000256" key="3">
    <source>
        <dbReference type="ARBA" id="ARBA00022598"/>
    </source>
</evidence>
<feature type="binding site" evidence="11">
    <location>
        <begin position="193"/>
        <end position="198"/>
    </location>
    <ligand>
        <name>UTP</name>
        <dbReference type="ChEBI" id="CHEBI:46398"/>
    </ligand>
</feature>
<feature type="binding site" evidence="11">
    <location>
        <position position="414"/>
    </location>
    <ligand>
        <name>L-glutamine</name>
        <dbReference type="ChEBI" id="CHEBI:58359"/>
    </ligand>
</feature>
<comment type="caution">
    <text evidence="11">Lacks conserved residue(s) required for the propagation of feature annotation.</text>
</comment>
<evidence type="ECO:0000256" key="4">
    <source>
        <dbReference type="ARBA" id="ARBA00022723"/>
    </source>
</evidence>
<dbReference type="SUPFAM" id="SSF52540">
    <property type="entry name" value="P-loop containing nucleoside triphosphate hydrolases"/>
    <property type="match status" value="1"/>
</dbReference>